<organism evidence="2 3">
    <name type="scientific">Amycolatopsis rifamycinica</name>
    <dbReference type="NCBI Taxonomy" id="287986"/>
    <lineage>
        <taxon>Bacteria</taxon>
        <taxon>Bacillati</taxon>
        <taxon>Actinomycetota</taxon>
        <taxon>Actinomycetes</taxon>
        <taxon>Pseudonocardiales</taxon>
        <taxon>Pseudonocardiaceae</taxon>
        <taxon>Amycolatopsis</taxon>
    </lineage>
</organism>
<dbReference type="AlphaFoldDB" id="A0A066U3V3"/>
<dbReference type="OrthoDB" id="3541931at2"/>
<feature type="compositionally biased region" description="Pro residues" evidence="1">
    <location>
        <begin position="50"/>
        <end position="61"/>
    </location>
</feature>
<accession>A0A066U3V3</accession>
<evidence type="ECO:0000313" key="3">
    <source>
        <dbReference type="Proteomes" id="UP000027345"/>
    </source>
</evidence>
<gene>
    <name evidence="2" type="ORF">DV20_29820</name>
</gene>
<evidence type="ECO:0000256" key="1">
    <source>
        <dbReference type="SAM" id="MobiDB-lite"/>
    </source>
</evidence>
<comment type="caution">
    <text evidence="2">The sequence shown here is derived from an EMBL/GenBank/DDBJ whole genome shotgun (WGS) entry which is preliminary data.</text>
</comment>
<dbReference type="Proteomes" id="UP000027345">
    <property type="component" value="Unassembled WGS sequence"/>
</dbReference>
<keyword evidence="3" id="KW-1185">Reference proteome</keyword>
<reference evidence="2 3" key="1">
    <citation type="submission" date="2014-05" db="EMBL/GenBank/DDBJ databases">
        <title>Draft genome sequence of Amycolatopsis rifamycinica DSM 46095.</title>
        <authorList>
            <person name="Lal R."/>
            <person name="Saxena A."/>
            <person name="Kumari R."/>
            <person name="Mukherjee U."/>
            <person name="Singh P."/>
            <person name="Sangwan N."/>
            <person name="Mahato N.K."/>
        </authorList>
    </citation>
    <scope>NUCLEOTIDE SEQUENCE [LARGE SCALE GENOMIC DNA]</scope>
    <source>
        <strain evidence="2 3">DSM 46095</strain>
    </source>
</reference>
<protein>
    <submittedName>
        <fullName evidence="2">Uncharacterized protein</fullName>
    </submittedName>
</protein>
<feature type="region of interest" description="Disordered" evidence="1">
    <location>
        <begin position="37"/>
        <end position="63"/>
    </location>
</feature>
<proteinExistence type="predicted"/>
<feature type="compositionally biased region" description="Low complexity" evidence="1">
    <location>
        <begin position="37"/>
        <end position="49"/>
    </location>
</feature>
<sequence>MPRFVKPVLWTIGVLAAGGLAFWLLLALNIPYQSTAAPETTPGTTSATTPVPPPVPPPAPPAERTAWIADVRPGPDDHSAVLHVTLPTCAEGAHTQVTETGTRIDAGVLFRVRPDPDCQEFPADFPIRTAAPIGKRMVVVNSTESWGLRSGGWKKCDWAVNCDPPPDHCDPAWIGQLEFSAEAEFPGTTRACDQNWLIHDLQRHSGQRPTRVAYRWAGNGWSSVGGATGGGCAEILSTEPKFPTALCKDLAPPG</sequence>
<evidence type="ECO:0000313" key="2">
    <source>
        <dbReference type="EMBL" id="KDN18789.1"/>
    </source>
</evidence>
<dbReference type="EMBL" id="JMQI01000062">
    <property type="protein sequence ID" value="KDN18789.1"/>
    <property type="molecule type" value="Genomic_DNA"/>
</dbReference>
<name>A0A066U3V3_9PSEU</name>
<dbReference type="RefSeq" id="WP_043786001.1">
    <property type="nucleotide sequence ID" value="NZ_JMQI01000062.1"/>
</dbReference>